<dbReference type="InterPro" id="IPR027463">
    <property type="entry name" value="AcrB_DN_DC_subdom"/>
</dbReference>
<gene>
    <name evidence="9" type="ORF">DI563_18170</name>
</gene>
<keyword evidence="4" id="KW-0997">Cell inner membrane</keyword>
<dbReference type="SUPFAM" id="SSF82693">
    <property type="entry name" value="Multidrug efflux transporter AcrB pore domain, PN1, PN2, PC1 and PC2 subdomains"/>
    <property type="match status" value="3"/>
</dbReference>
<evidence type="ECO:0000256" key="7">
    <source>
        <dbReference type="ARBA" id="ARBA00023136"/>
    </source>
</evidence>
<proteinExistence type="predicted"/>
<evidence type="ECO:0000256" key="6">
    <source>
        <dbReference type="ARBA" id="ARBA00022989"/>
    </source>
</evidence>
<feature type="transmembrane region" description="Helical" evidence="8">
    <location>
        <begin position="348"/>
        <end position="365"/>
    </location>
</feature>
<feature type="transmembrane region" description="Helical" evidence="8">
    <location>
        <begin position="927"/>
        <end position="952"/>
    </location>
</feature>
<feature type="transmembrane region" description="Helical" evidence="8">
    <location>
        <begin position="443"/>
        <end position="463"/>
    </location>
</feature>
<keyword evidence="7 8" id="KW-0472">Membrane</keyword>
<feature type="transmembrane region" description="Helical" evidence="8">
    <location>
        <begin position="1005"/>
        <end position="1031"/>
    </location>
</feature>
<protein>
    <submittedName>
        <fullName evidence="9">Acriflavine resistance protein B</fullName>
    </submittedName>
</protein>
<keyword evidence="5 8" id="KW-0812">Transmembrane</keyword>
<keyword evidence="6 8" id="KW-1133">Transmembrane helix</keyword>
<dbReference type="Gene3D" id="1.20.1640.10">
    <property type="entry name" value="Multidrug efflux transporter AcrB transmembrane domain"/>
    <property type="match status" value="2"/>
</dbReference>
<evidence type="ECO:0000256" key="1">
    <source>
        <dbReference type="ARBA" id="ARBA00004429"/>
    </source>
</evidence>
<feature type="transmembrane region" description="Helical" evidence="8">
    <location>
        <begin position="475"/>
        <end position="498"/>
    </location>
</feature>
<reference evidence="9 10" key="1">
    <citation type="submission" date="2017-08" db="EMBL/GenBank/DDBJ databases">
        <title>Infants hospitalized years apart are colonized by the same room-sourced microbial strains.</title>
        <authorList>
            <person name="Brooks B."/>
            <person name="Olm M.R."/>
            <person name="Firek B.A."/>
            <person name="Baker R."/>
            <person name="Thomas B.C."/>
            <person name="Morowitz M.J."/>
            <person name="Banfield J.F."/>
        </authorList>
    </citation>
    <scope>NUCLEOTIDE SEQUENCE [LARGE SCALE GENOMIC DNA]</scope>
    <source>
        <strain evidence="9">S2_005_003_R2_41</strain>
    </source>
</reference>
<dbReference type="AlphaFoldDB" id="A0A2W5RTN0"/>
<evidence type="ECO:0000256" key="4">
    <source>
        <dbReference type="ARBA" id="ARBA00022519"/>
    </source>
</evidence>
<dbReference type="FunFam" id="1.20.1640.10:FF:000001">
    <property type="entry name" value="Efflux pump membrane transporter"/>
    <property type="match status" value="1"/>
</dbReference>
<feature type="transmembrane region" description="Helical" evidence="8">
    <location>
        <begin position="547"/>
        <end position="567"/>
    </location>
</feature>
<evidence type="ECO:0000313" key="10">
    <source>
        <dbReference type="Proteomes" id="UP000249135"/>
    </source>
</evidence>
<feature type="transmembrane region" description="Helical" evidence="8">
    <location>
        <begin position="12"/>
        <end position="32"/>
    </location>
</feature>
<evidence type="ECO:0000256" key="3">
    <source>
        <dbReference type="ARBA" id="ARBA00022475"/>
    </source>
</evidence>
<dbReference type="Proteomes" id="UP000249135">
    <property type="component" value="Unassembled WGS sequence"/>
</dbReference>
<dbReference type="PRINTS" id="PR00702">
    <property type="entry name" value="ACRIFLAVINRP"/>
</dbReference>
<dbReference type="Pfam" id="PF00873">
    <property type="entry name" value="ACR_tran"/>
    <property type="match status" value="1"/>
</dbReference>
<dbReference type="PANTHER" id="PTHR32063:SF30">
    <property type="entry name" value="ACRB_ACRD_ACRF FAMILY PROTEIN"/>
    <property type="match status" value="1"/>
</dbReference>
<evidence type="ECO:0000256" key="8">
    <source>
        <dbReference type="SAM" id="Phobius"/>
    </source>
</evidence>
<feature type="transmembrane region" description="Helical" evidence="8">
    <location>
        <begin position="972"/>
        <end position="993"/>
    </location>
</feature>
<feature type="transmembrane region" description="Helical" evidence="8">
    <location>
        <begin position="877"/>
        <end position="894"/>
    </location>
</feature>
<comment type="subcellular location">
    <subcellularLocation>
        <location evidence="1">Cell inner membrane</location>
        <topology evidence="1">Multi-pass membrane protein</topology>
    </subcellularLocation>
</comment>
<dbReference type="SUPFAM" id="SSF82866">
    <property type="entry name" value="Multidrug efflux transporter AcrB transmembrane domain"/>
    <property type="match status" value="2"/>
</dbReference>
<keyword evidence="3" id="KW-1003">Cell membrane</keyword>
<comment type="caution">
    <text evidence="9">The sequence shown here is derived from an EMBL/GenBank/DDBJ whole genome shotgun (WGS) entry which is preliminary data.</text>
</comment>
<evidence type="ECO:0000313" key="9">
    <source>
        <dbReference type="EMBL" id="PZQ70703.1"/>
    </source>
</evidence>
<evidence type="ECO:0000256" key="5">
    <source>
        <dbReference type="ARBA" id="ARBA00022692"/>
    </source>
</evidence>
<feature type="transmembrane region" description="Helical" evidence="8">
    <location>
        <begin position="372"/>
        <end position="393"/>
    </location>
</feature>
<organism evidence="9 10">
    <name type="scientific">Variovorax paradoxus</name>
    <dbReference type="NCBI Taxonomy" id="34073"/>
    <lineage>
        <taxon>Bacteria</taxon>
        <taxon>Pseudomonadati</taxon>
        <taxon>Pseudomonadota</taxon>
        <taxon>Betaproteobacteria</taxon>
        <taxon>Burkholderiales</taxon>
        <taxon>Comamonadaceae</taxon>
        <taxon>Variovorax</taxon>
    </lineage>
</organism>
<evidence type="ECO:0000256" key="2">
    <source>
        <dbReference type="ARBA" id="ARBA00022448"/>
    </source>
</evidence>
<dbReference type="Gene3D" id="3.30.2090.10">
    <property type="entry name" value="Multidrug efflux transporter AcrB TolC docking domain, DN and DC subdomains"/>
    <property type="match status" value="2"/>
</dbReference>
<accession>A0A2W5RTN0</accession>
<name>A0A2W5RTN0_VARPD</name>
<keyword evidence="2" id="KW-0813">Transport</keyword>
<dbReference type="SUPFAM" id="SSF82714">
    <property type="entry name" value="Multidrug efflux transporter AcrB TolC docking domain, DN and DC subdomains"/>
    <property type="match status" value="2"/>
</dbReference>
<dbReference type="Gene3D" id="3.30.70.1430">
    <property type="entry name" value="Multidrug efflux transporter AcrB pore domain"/>
    <property type="match status" value="2"/>
</dbReference>
<dbReference type="GO" id="GO:0042910">
    <property type="term" value="F:xenobiotic transmembrane transporter activity"/>
    <property type="evidence" value="ECO:0007669"/>
    <property type="project" value="TreeGrafter"/>
</dbReference>
<dbReference type="GO" id="GO:0005886">
    <property type="term" value="C:plasma membrane"/>
    <property type="evidence" value="ECO:0007669"/>
    <property type="project" value="UniProtKB-SubCell"/>
</dbReference>
<dbReference type="PANTHER" id="PTHR32063">
    <property type="match status" value="1"/>
</dbReference>
<sequence>MSISAPFIKRPIGTSLLGVALLLIGLVAWPMLPVAPLPQVDFPTLQVTGKLPGASPETMASNVAQPLERQFSLIPGLSQMTSTSSLGLTQITLQFDLDRNIDGAALDTQSAINAATGQLPKNLPSPPSFRKINPADSPVLLYAVHSDVLPMTEVDDYAENILAQQISRIEGVGLVNVFGQQKPAVRIQVDPAKIKGLGLSLEDIRGVIANTTVSAPTGTIDGRSQAFNVYTNDQILKAGPWNDMVLAWRNGAPIRVRDVGVAVDGPENAKIAAWAYPGAAAPADSGIKGGTAITLAITKMPGANVIETVDRVQAALPRLKAAIPPSVQVDTIIDRTQTIRASVKDVEFTLILSIALVVAVIFVFLRNLTVTLIPSVTVPLAILGTSAVMYVLGYSLDNLSLMALTIAVGFVVDDAIVMLENIYRHIEDGMEPLKAALQGASEIGFTIVSISVSLVAVFIPLLLMGGIVGRLFREFAVTVTLTILVSVLVSLTLTPMLCAKFLKNHPKDAAGHSTEKHGRLFQLFERGFDAMLGGYRRGLEIVLRHPFATLMSFLATVAATVVLFAVIPKGFFPQQDTGFIFGSAVAGQDSSSEAMHARMLALADIVREDPDVTTFGMQAGASTFNAGNFFIALKPIDEGRTANADQIIARLRPKLARVPGITLYMQAGQDINVGGRLARTQYQYTLTDTNLAELNDWTPRIVEKLQALPQLADVTSDQQNAAPTANVTIDREKASSYGITPALVDATLYDAIGQRQVAQYFTQLNSYNVVLEVTPALQRDPQLFDKLFLTSPSTGQQIPLSTFVKIDTTRTGYLAVNHQGQFPAVTISFNLKPGVSLGDAVNAIQKTQTEMGVPPTLTGTFQGTAQAFGASLRTQPYLIAAALVAVYIVLGLLYESYIHPLTILSTLPSAGVGALLILMAGGYDLSVIALIGIILLIGIVKKNGIMMVDFALHAERDKGMSPRDAIFEACLLRFRPIMMTTMCALLSGLPLMLGHGAGSELRRPLGYAMVGGLILSQVLTLFTTPVVYLYLDRAHHWYVRRKEARAARRGGAAPMAPEAAAHP</sequence>
<dbReference type="Gene3D" id="3.30.70.1320">
    <property type="entry name" value="Multidrug efflux transporter AcrB pore domain like"/>
    <property type="match status" value="1"/>
</dbReference>
<dbReference type="Gene3D" id="3.30.70.1440">
    <property type="entry name" value="Multidrug efflux transporter AcrB pore domain"/>
    <property type="match status" value="1"/>
</dbReference>
<dbReference type="EMBL" id="QFPP01000261">
    <property type="protein sequence ID" value="PZQ70703.1"/>
    <property type="molecule type" value="Genomic_DNA"/>
</dbReference>
<dbReference type="InterPro" id="IPR001036">
    <property type="entry name" value="Acrflvin-R"/>
</dbReference>